<comment type="caution">
    <text evidence="3">The sequence shown here is derived from an EMBL/GenBank/DDBJ whole genome shotgun (WGS) entry which is preliminary data.</text>
</comment>
<evidence type="ECO:0000256" key="1">
    <source>
        <dbReference type="SAM" id="MobiDB-lite"/>
    </source>
</evidence>
<dbReference type="PROSITE" id="PS50817">
    <property type="entry name" value="INTEIN_N_TER"/>
    <property type="match status" value="1"/>
</dbReference>
<dbReference type="AlphaFoldDB" id="A0A5D0CSF4"/>
<dbReference type="EMBL" id="VSDO01000004">
    <property type="protein sequence ID" value="TYA11737.1"/>
    <property type="molecule type" value="Genomic_DNA"/>
</dbReference>
<accession>A0A5D0CSF4</accession>
<dbReference type="NCBIfam" id="TIGR01445">
    <property type="entry name" value="intein_Nterm"/>
    <property type="match status" value="1"/>
</dbReference>
<proteinExistence type="predicted"/>
<dbReference type="SUPFAM" id="SSF51294">
    <property type="entry name" value="Hedgehog/intein (Hint) domain"/>
    <property type="match status" value="1"/>
</dbReference>
<gene>
    <name evidence="3" type="ORF">FRY98_18785</name>
</gene>
<dbReference type="Proteomes" id="UP000325218">
    <property type="component" value="Unassembled WGS sequence"/>
</dbReference>
<feature type="region of interest" description="Disordered" evidence="1">
    <location>
        <begin position="63"/>
        <end position="83"/>
    </location>
</feature>
<dbReference type="SMART" id="SM00306">
    <property type="entry name" value="HintN"/>
    <property type="match status" value="1"/>
</dbReference>
<feature type="domain" description="Hint" evidence="2">
    <location>
        <begin position="90"/>
        <end position="184"/>
    </location>
</feature>
<dbReference type="GO" id="GO:0016539">
    <property type="term" value="P:intein-mediated protein splicing"/>
    <property type="evidence" value="ECO:0007669"/>
    <property type="project" value="InterPro"/>
</dbReference>
<sequence length="318" mass="35618">MDENQYSYLYGLLTGTSAYKNSAGNADWAKEQLASAFFDSKVAEYSAALGMGLAGGMATRGMVQSSPVKSTPGKNNLRGKTPKAPAKSGCNCFVGGTKVLTDEGEKPIEEIEVGDKVLAKDDVTGEQAYKVVTALHRNEKDTTYKLSVGSQIIETTDNHPFWVDGKGWVLAVDLKVGDELVQSNEKHLKIDNIEIVHHDEKVKVYNFTVVDFHTYFVSDLGIWVHNIGGCDFADVSKYKKWTGVGSQKDWLKEQRFKEGRQYKTDILKTDVFDRDGNKVGEIHYFQKDVIDPNKYVPSHFHYIDPKTGKTTSEHYYFD</sequence>
<dbReference type="InterPro" id="IPR036844">
    <property type="entry name" value="Hint_dom_sf"/>
</dbReference>
<dbReference type="CDD" id="cd00081">
    <property type="entry name" value="Hint"/>
    <property type="match status" value="1"/>
</dbReference>
<organism evidence="3 4">
    <name type="scientific">Paenibacillus faecis</name>
    <dbReference type="NCBI Taxonomy" id="862114"/>
    <lineage>
        <taxon>Bacteria</taxon>
        <taxon>Bacillati</taxon>
        <taxon>Bacillota</taxon>
        <taxon>Bacilli</taxon>
        <taxon>Bacillales</taxon>
        <taxon>Paenibacillaceae</taxon>
        <taxon>Paenibacillus</taxon>
    </lineage>
</organism>
<evidence type="ECO:0000259" key="2">
    <source>
        <dbReference type="SMART" id="SM00306"/>
    </source>
</evidence>
<dbReference type="InterPro" id="IPR003587">
    <property type="entry name" value="Hint_dom_N"/>
</dbReference>
<reference evidence="3 4" key="1">
    <citation type="submission" date="2019-08" db="EMBL/GenBank/DDBJ databases">
        <title>Genome sequencing of Paenibacillus faecis DSM 23593(T).</title>
        <authorList>
            <person name="Kook J.-K."/>
            <person name="Park S.-N."/>
            <person name="Lim Y.K."/>
        </authorList>
    </citation>
    <scope>NUCLEOTIDE SEQUENCE [LARGE SCALE GENOMIC DNA]</scope>
    <source>
        <strain evidence="3 4">DSM 23593</strain>
    </source>
</reference>
<dbReference type="Pfam" id="PF07591">
    <property type="entry name" value="PT-HINT"/>
    <property type="match status" value="1"/>
</dbReference>
<name>A0A5D0CSF4_9BACL</name>
<dbReference type="OrthoDB" id="2666939at2"/>
<dbReference type="InterPro" id="IPR006141">
    <property type="entry name" value="Intein_N"/>
</dbReference>
<evidence type="ECO:0000313" key="3">
    <source>
        <dbReference type="EMBL" id="TYA11737.1"/>
    </source>
</evidence>
<keyword evidence="4" id="KW-1185">Reference proteome</keyword>
<evidence type="ECO:0000313" key="4">
    <source>
        <dbReference type="Proteomes" id="UP000325218"/>
    </source>
</evidence>
<protein>
    <recommendedName>
        <fullName evidence="2">Hint domain-containing protein</fullName>
    </recommendedName>
</protein>
<feature type="compositionally biased region" description="Polar residues" evidence="1">
    <location>
        <begin position="63"/>
        <end position="74"/>
    </location>
</feature>
<dbReference type="Gene3D" id="2.170.16.10">
    <property type="entry name" value="Hedgehog/Intein (Hint) domain"/>
    <property type="match status" value="1"/>
</dbReference>